<feature type="region of interest" description="Disordered" evidence="1">
    <location>
        <begin position="59"/>
        <end position="118"/>
    </location>
</feature>
<gene>
    <name evidence="2" type="ORF">R1flu_019673</name>
</gene>
<accession>A0ABD1ZKR6</accession>
<evidence type="ECO:0008006" key="4">
    <source>
        <dbReference type="Google" id="ProtNLM"/>
    </source>
</evidence>
<dbReference type="Proteomes" id="UP001605036">
    <property type="component" value="Unassembled WGS sequence"/>
</dbReference>
<keyword evidence="3" id="KW-1185">Reference proteome</keyword>
<name>A0ABD1ZKR6_9MARC</name>
<reference evidence="2 3" key="1">
    <citation type="submission" date="2024-09" db="EMBL/GenBank/DDBJ databases">
        <title>Chromosome-scale assembly of Riccia fluitans.</title>
        <authorList>
            <person name="Paukszto L."/>
            <person name="Sawicki J."/>
            <person name="Karawczyk K."/>
            <person name="Piernik-Szablinska J."/>
            <person name="Szczecinska M."/>
            <person name="Mazdziarz M."/>
        </authorList>
    </citation>
    <scope>NUCLEOTIDE SEQUENCE [LARGE SCALE GENOMIC DNA]</scope>
    <source>
        <strain evidence="2">Rf_01</strain>
        <tissue evidence="2">Aerial parts of the thallus</tissue>
    </source>
</reference>
<evidence type="ECO:0000313" key="2">
    <source>
        <dbReference type="EMBL" id="KAL2651545.1"/>
    </source>
</evidence>
<protein>
    <recommendedName>
        <fullName evidence="4">RRM domain-containing protein</fullName>
    </recommendedName>
</protein>
<proteinExistence type="predicted"/>
<comment type="caution">
    <text evidence="2">The sequence shown here is derived from an EMBL/GenBank/DDBJ whole genome shotgun (WGS) entry which is preliminary data.</text>
</comment>
<organism evidence="2 3">
    <name type="scientific">Riccia fluitans</name>
    <dbReference type="NCBI Taxonomy" id="41844"/>
    <lineage>
        <taxon>Eukaryota</taxon>
        <taxon>Viridiplantae</taxon>
        <taxon>Streptophyta</taxon>
        <taxon>Embryophyta</taxon>
        <taxon>Marchantiophyta</taxon>
        <taxon>Marchantiopsida</taxon>
        <taxon>Marchantiidae</taxon>
        <taxon>Marchantiales</taxon>
        <taxon>Ricciaceae</taxon>
        <taxon>Riccia</taxon>
    </lineage>
</organism>
<dbReference type="PANTHER" id="PTHR48167">
    <property type="entry name" value="EXPRESSED PROTEIN"/>
    <property type="match status" value="1"/>
</dbReference>
<evidence type="ECO:0000313" key="3">
    <source>
        <dbReference type="Proteomes" id="UP001605036"/>
    </source>
</evidence>
<feature type="compositionally biased region" description="Polar residues" evidence="1">
    <location>
        <begin position="64"/>
        <end position="88"/>
    </location>
</feature>
<dbReference type="PANTHER" id="PTHR48167:SF2">
    <property type="entry name" value="EXPRESSED PROTEIN"/>
    <property type="match status" value="1"/>
</dbReference>
<sequence>MSTAQVLRRAAAPLRSCAARYLRGDAASSSNRFDAQLAAAAAVDLRVSQCVWARRLSTEADSGLESQTQPSADQGSSLPTPTPQQTSVPRLILQRTGDPASAGAGEPASLHISPSDGTQKVAARITNASKNILKSDIRYIQLSFNSMETFRLAQRTVSMKGRFGGRYLKLTQEEAQMDETNALINQFRGRSLLMNNVPTTVGSEDVERFFSGYSLDSNFPIKYIPQMQPPPAMKRFAATQTKQEADNRVLYVSNSNSTLLKKEFPLRPFLAIEGSVTLYE</sequence>
<evidence type="ECO:0000256" key="1">
    <source>
        <dbReference type="SAM" id="MobiDB-lite"/>
    </source>
</evidence>
<dbReference type="EMBL" id="JBHFFA010000001">
    <property type="protein sequence ID" value="KAL2651545.1"/>
    <property type="molecule type" value="Genomic_DNA"/>
</dbReference>
<dbReference type="AlphaFoldDB" id="A0ABD1ZKR6"/>